<dbReference type="InterPro" id="IPR038765">
    <property type="entry name" value="Papain-like_cys_pep_sf"/>
</dbReference>
<dbReference type="Pfam" id="PF01841">
    <property type="entry name" value="Transglut_core"/>
    <property type="match status" value="1"/>
</dbReference>
<evidence type="ECO:0000259" key="3">
    <source>
        <dbReference type="Pfam" id="PF01841"/>
    </source>
</evidence>
<reference evidence="4" key="1">
    <citation type="journal article" date="2014" name="Int. J. Syst. Evol. Microbiol.">
        <title>Complete genome sequence of Corynebacterium casei LMG S-19264T (=DSM 44701T), isolated from a smear-ripened cheese.</title>
        <authorList>
            <consortium name="US DOE Joint Genome Institute (JGI-PGF)"/>
            <person name="Walter F."/>
            <person name="Albersmeier A."/>
            <person name="Kalinowski J."/>
            <person name="Ruckert C."/>
        </authorList>
    </citation>
    <scope>NUCLEOTIDE SEQUENCE</scope>
    <source>
        <strain evidence="4">JCM 3346</strain>
    </source>
</reference>
<evidence type="ECO:0000313" key="4">
    <source>
        <dbReference type="EMBL" id="GGR26303.1"/>
    </source>
</evidence>
<feature type="transmembrane region" description="Helical" evidence="2">
    <location>
        <begin position="176"/>
        <end position="201"/>
    </location>
</feature>
<feature type="transmembrane region" description="Helical" evidence="2">
    <location>
        <begin position="705"/>
        <end position="726"/>
    </location>
</feature>
<gene>
    <name evidence="4" type="ORF">GCM10010196_19750</name>
</gene>
<feature type="transmembrane region" description="Helical" evidence="2">
    <location>
        <begin position="32"/>
        <end position="53"/>
    </location>
</feature>
<keyword evidence="2" id="KW-1133">Transmembrane helix</keyword>
<feature type="region of interest" description="Disordered" evidence="1">
    <location>
        <begin position="650"/>
        <end position="690"/>
    </location>
</feature>
<dbReference type="EMBL" id="BMRJ01000002">
    <property type="protein sequence ID" value="GGR26303.1"/>
    <property type="molecule type" value="Genomic_DNA"/>
</dbReference>
<feature type="transmembrane region" description="Helical" evidence="2">
    <location>
        <begin position="262"/>
        <end position="283"/>
    </location>
</feature>
<dbReference type="PANTHER" id="PTHR42736:SF1">
    <property type="entry name" value="PROTEIN-GLUTAMINE GAMMA-GLUTAMYLTRANSFERASE"/>
    <property type="match status" value="1"/>
</dbReference>
<feature type="region of interest" description="Disordered" evidence="1">
    <location>
        <begin position="1"/>
        <end position="25"/>
    </location>
</feature>
<comment type="caution">
    <text evidence="4">The sequence shown here is derived from an EMBL/GenBank/DDBJ whole genome shotgun (WGS) entry which is preliminary data.</text>
</comment>
<sequence length="851" mass="89373">MSAPEAAPARGRRADRPERFERGPSPFDERSLLGLGYVVVAVVLATIAAWPVYGSPRMILVAAVGLVLGLGLAVVARLLRWRGVVGALLVTAFAVVGYALVVVPVAIPSALGGPMRIVEGVRDGFVGVIVGWKQLLTLALPLGEYQAVLVPFLLVILLGSLVGGLLVLPDRGWSPLAVLVGFGMTVFGIVFGSSALSAPLLLGPVQVPAPRELLVGVGGLLAAVGWLLLRSRSARRIALQRATAGTVQRSGLSGWVAVRRRAVAGGLVAVALIAGAAVAPAAAELSDRSALRDRIEPELAVRQAPSPLSAYRSAFTSERIDEAWLELDGDTAGVERVRIATLDDFDGEMFQVAADPDDAATRFTRLPRAATKGAGDAEFALAVGDGYRGLWVPVPGGLMAAPDFSGERAVALEDGFHRSADGATSISIATLPGSSGRDAQRGLVAGDRYRVVAHADEIRGLETLGSPATQSAIDEESYPALTAWAELQAQPRSAEGLATLVERLRARGYLSHAAGDGEAAAEWIGRMGPGYAFLPSYSGHSTARIEALFTQLVDQQRLAGEQAGDAELVAGIGDDEQFAPAVALLARYLGYESRVVLGFRLDSAGEVDGVERCTEVCTGGALAAWVEVRSANGDWATVDVTPQHEIAPSFIKEGEQLPQHPTRPERPDTDTLDPPPAQSDASEAEAAPAEETGPDLSLLFAVLRWTGIGLAALLCLLLPVLVLLAAKRWRRAGRRREPAPEVRIVGAWDELVDRYVDEGVLAGESGTRAATARASGRPAAVALAALVERAVFAGDPPTPADADAAWAIVDQETAALRSRDGAPRRLGVMLSFASFLRTIRPARVLTEEPAR</sequence>
<reference evidence="4" key="2">
    <citation type="submission" date="2020-09" db="EMBL/GenBank/DDBJ databases">
        <authorList>
            <person name="Sun Q."/>
            <person name="Ohkuma M."/>
        </authorList>
    </citation>
    <scope>NUCLEOTIDE SEQUENCE</scope>
    <source>
        <strain evidence="4">JCM 3346</strain>
    </source>
</reference>
<dbReference type="InterPro" id="IPR002931">
    <property type="entry name" value="Transglutaminase-like"/>
</dbReference>
<dbReference type="RefSeq" id="WP_189085201.1">
    <property type="nucleotide sequence ID" value="NZ_BMRJ01000002.1"/>
</dbReference>
<organism evidence="4 5">
    <name type="scientific">Agromyces mediolanus</name>
    <name type="common">Corynebacterium mediolanum</name>
    <dbReference type="NCBI Taxonomy" id="41986"/>
    <lineage>
        <taxon>Bacteria</taxon>
        <taxon>Bacillati</taxon>
        <taxon>Actinomycetota</taxon>
        <taxon>Actinomycetes</taxon>
        <taxon>Micrococcales</taxon>
        <taxon>Microbacteriaceae</taxon>
        <taxon>Agromyces</taxon>
    </lineage>
</organism>
<feature type="transmembrane region" description="Helical" evidence="2">
    <location>
        <begin position="213"/>
        <end position="229"/>
    </location>
</feature>
<evidence type="ECO:0000313" key="5">
    <source>
        <dbReference type="Proteomes" id="UP000610303"/>
    </source>
</evidence>
<feature type="domain" description="Transglutaminase-like" evidence="3">
    <location>
        <begin position="559"/>
        <end position="639"/>
    </location>
</feature>
<evidence type="ECO:0000256" key="2">
    <source>
        <dbReference type="SAM" id="Phobius"/>
    </source>
</evidence>
<feature type="compositionally biased region" description="Low complexity" evidence="1">
    <location>
        <begin position="678"/>
        <end position="690"/>
    </location>
</feature>
<dbReference type="InterPro" id="IPR052901">
    <property type="entry name" value="Bact_TGase-like"/>
</dbReference>
<dbReference type="SUPFAM" id="SSF54001">
    <property type="entry name" value="Cysteine proteinases"/>
    <property type="match status" value="1"/>
</dbReference>
<keyword evidence="2" id="KW-0472">Membrane</keyword>
<proteinExistence type="predicted"/>
<accession>A0A918CIU0</accession>
<dbReference type="AlphaFoldDB" id="A0A918CIU0"/>
<feature type="transmembrane region" description="Helical" evidence="2">
    <location>
        <begin position="86"/>
        <end position="107"/>
    </location>
</feature>
<dbReference type="PANTHER" id="PTHR42736">
    <property type="entry name" value="PROTEIN-GLUTAMINE GAMMA-GLUTAMYLTRANSFERASE"/>
    <property type="match status" value="1"/>
</dbReference>
<dbReference type="Proteomes" id="UP000610303">
    <property type="component" value="Unassembled WGS sequence"/>
</dbReference>
<protein>
    <recommendedName>
        <fullName evidence="3">Transglutaminase-like domain-containing protein</fullName>
    </recommendedName>
</protein>
<feature type="compositionally biased region" description="Basic and acidic residues" evidence="1">
    <location>
        <begin position="12"/>
        <end position="25"/>
    </location>
</feature>
<feature type="transmembrane region" description="Helical" evidence="2">
    <location>
        <begin position="59"/>
        <end position="79"/>
    </location>
</feature>
<feature type="transmembrane region" description="Helical" evidence="2">
    <location>
        <begin position="145"/>
        <end position="169"/>
    </location>
</feature>
<evidence type="ECO:0000256" key="1">
    <source>
        <dbReference type="SAM" id="MobiDB-lite"/>
    </source>
</evidence>
<keyword evidence="5" id="KW-1185">Reference proteome</keyword>
<keyword evidence="2" id="KW-0812">Transmembrane</keyword>
<name>A0A918CIU0_AGRME</name>